<keyword evidence="2 6" id="KW-0812">Transmembrane</keyword>
<dbReference type="Pfam" id="PF25969">
    <property type="entry name" value="NUDT9_N"/>
    <property type="match status" value="1"/>
</dbReference>
<evidence type="ECO:0000256" key="3">
    <source>
        <dbReference type="ARBA" id="ARBA00022989"/>
    </source>
</evidence>
<feature type="region of interest" description="Disordered" evidence="5">
    <location>
        <begin position="834"/>
        <end position="882"/>
    </location>
</feature>
<keyword evidence="3 6" id="KW-1133">Transmembrane helix</keyword>
<evidence type="ECO:0000256" key="6">
    <source>
        <dbReference type="SAM" id="Phobius"/>
    </source>
</evidence>
<feature type="transmembrane region" description="Helical" evidence="6">
    <location>
        <begin position="924"/>
        <end position="943"/>
    </location>
</feature>
<protein>
    <recommendedName>
        <fullName evidence="7">TRPM-like domain-containing protein</fullName>
    </recommendedName>
</protein>
<feature type="transmembrane region" description="Helical" evidence="6">
    <location>
        <begin position="668"/>
        <end position="685"/>
    </location>
</feature>
<comment type="subcellular location">
    <subcellularLocation>
        <location evidence="1">Membrane</location>
        <topology evidence="1">Multi-pass membrane protein</topology>
    </subcellularLocation>
</comment>
<feature type="transmembrane region" description="Helical" evidence="6">
    <location>
        <begin position="1014"/>
        <end position="1036"/>
    </location>
</feature>
<feature type="region of interest" description="Disordered" evidence="5">
    <location>
        <begin position="756"/>
        <end position="787"/>
    </location>
</feature>
<dbReference type="EMBL" id="JBICCN010000026">
    <property type="protein sequence ID" value="KAL3101852.1"/>
    <property type="molecule type" value="Genomic_DNA"/>
</dbReference>
<keyword evidence="9" id="KW-1185">Reference proteome</keyword>
<dbReference type="PANTHER" id="PTHR13800:SF41">
    <property type="entry name" value="PROTEIN CED-11"/>
    <property type="match status" value="1"/>
</dbReference>
<evidence type="ECO:0000256" key="2">
    <source>
        <dbReference type="ARBA" id="ARBA00022692"/>
    </source>
</evidence>
<dbReference type="InterPro" id="IPR057366">
    <property type="entry name" value="TRPM-like"/>
</dbReference>
<organism evidence="8 9">
    <name type="scientific">Heterodera schachtii</name>
    <name type="common">Sugarbeet cyst nematode worm</name>
    <name type="synonym">Tylenchus schachtii</name>
    <dbReference type="NCBI Taxonomy" id="97005"/>
    <lineage>
        <taxon>Eukaryota</taxon>
        <taxon>Metazoa</taxon>
        <taxon>Ecdysozoa</taxon>
        <taxon>Nematoda</taxon>
        <taxon>Chromadorea</taxon>
        <taxon>Rhabditida</taxon>
        <taxon>Tylenchina</taxon>
        <taxon>Tylenchomorpha</taxon>
        <taxon>Tylenchoidea</taxon>
        <taxon>Heteroderidae</taxon>
        <taxon>Heteroderinae</taxon>
        <taxon>Heterodera</taxon>
    </lineage>
</organism>
<sequence>MDDDVFLPTSAQFDAIYTDTVGIFVDAQWGSSTQAGVQLCPAVFVPSASAIPRAVKHIYSRLATAAAELDQGVPEVLLSLVGTGNSFSFENTDRLVRGMSQLITRCTLWAVTNGEQNDPLANSMAIALRSTLTQSDSPEETLLIVVNSIDVRHSVSNAAPLLVPSAAVVRPSPSMTDARLNTFYVLWSRNEPPEEQMLLFRTATAIKLANPPPALLIGVPEERVSTAGLSAAAQTPLSAPISPILLPSAPSTERQPLPVVLFCGASLVSLVELVAYVQCGVPVLVVQDISELCVVLRGAFSLFQSAGFDHCAFDAWLDRELRMVGLATTGKYSEGQIEEAKQRVLQLLLLASTTEHSLLAFMAANQMDQLGHQLLDLLVRSVPDATGMCRALQLAVKVGAAKTVNGLRLEGMLGGEQVSLLLRSALSSDDRIGVLASLLDQNIPLLVNSQLLLDWLADTGDQYFFNAIILGHYFGIDRELGRIDEQFATRINRLMCHLCGGLSVTFFSSDLFCSSSAQFPVNDQEKSLRALVVWALLIHRPELVRLFCAYSTEPMALSLAMAKASRTLARKSRPWLFYDQPLQRLAQQLSQFAVQLLDSAYRDSPAKAYNSLCKSMGTFRQLTLTQFAFETNARSFLAHECCQRWVLRLLYGRIHLRTISRILPFPNWLKILLSALFVLPAAFWVRIRRENCVVPDAQRPISPTVALLEDGRQMKKVRSSSQNSMHSMRSAIYAFPPSRDDTRNPALLMPPMTAVHESSAMPNGPVAEPGTISPTQGMSTNDESTVTDSFLPSASQVRENGTERKETAQQQQHNLLVQQHQHQLAMNSQHIGGASAEMGRSVSSRRQSPDRRSLMFCDGTSAGGGATSSRRRSRSSRLFGIDTPGGAGKGAFRSSSFRSPSSSALIGGCCPALALFYATPITKYWLSLAFRLLYLALLGWSVALPGCGLSPGWQLLLWAWSLCWLFDSLWVFMCHAQHSRWTEQRWALFDLCATGIFLVVLVALRVAPWPSSAYVVRACWALFLLYECYKTMFVYVPISHVFGPMLVRIRLMITRDLANFLLLILLVLVGNAIAIKAVLFPDLSATRETVATSVHWTFQQLFTTDLSVLAQSDECKRQLLPQSRPFCQSVGGYANPRCPAQGWFAQLTVFEFFVFLKLLSWPILFALFARTAKRVEEEADQIWKYQLYSLTTSFSVRPCLPPPFTPLFLLSVAFCRCGGGGAFSCLQRRKGIAQCLATDHPDFGGRAPNSPQSKYIVVYKNPSVPVSRGRPLCGYWRRLAVAQWKSATEQTPTEGRHQTQQQTADKAHLLIAFSCLQQQVDKNNGTTKGAQRWKVMATEGGEEEKPTRLEVPASERDWLQLQPHYRPNSFSKAANQFPAEVQKHVDDHSAKGLIEIGRQWRQRCLQAMFSAIDECKHSPNSKRAKRQISLNGAGIPLNPGGRTGMAGRGKFARFGPNRMLIYALIRRIVDEEEEEENDYRKDEEEDNCEQNGAEEIQVLVLSASGLLPFRWRFSPGRPMVDEHLAQLLLQLGMSDPDIHTLSTKTALGEGERDGGVAHVCTERAETAQGKETDNAWAEAQLWAVDLSAFSSLHQQLPDGGEYSWRSLRRLAPEQRRFVERALKMFR</sequence>
<feature type="transmembrane region" description="Helical" evidence="6">
    <location>
        <begin position="1057"/>
        <end position="1079"/>
    </location>
</feature>
<evidence type="ECO:0000313" key="9">
    <source>
        <dbReference type="Proteomes" id="UP001620645"/>
    </source>
</evidence>
<feature type="transmembrane region" description="Helical" evidence="6">
    <location>
        <begin position="986"/>
        <end position="1008"/>
    </location>
</feature>
<proteinExistence type="predicted"/>
<keyword evidence="4 6" id="KW-0472">Membrane</keyword>
<dbReference type="PANTHER" id="PTHR13800">
    <property type="entry name" value="TRANSIENT RECEPTOR POTENTIAL CATION CHANNEL, SUBFAMILY M, MEMBER 6"/>
    <property type="match status" value="1"/>
</dbReference>
<comment type="caution">
    <text evidence="8">The sequence shown here is derived from an EMBL/GenBank/DDBJ whole genome shotgun (WGS) entry which is preliminary data.</text>
</comment>
<evidence type="ECO:0000313" key="8">
    <source>
        <dbReference type="EMBL" id="KAL3101852.1"/>
    </source>
</evidence>
<reference evidence="8 9" key="1">
    <citation type="submission" date="2024-10" db="EMBL/GenBank/DDBJ databases">
        <authorList>
            <person name="Kim D."/>
        </authorList>
    </citation>
    <scope>NUCLEOTIDE SEQUENCE [LARGE SCALE GENOMIC DNA]</scope>
    <source>
        <strain evidence="8">Taebaek</strain>
    </source>
</reference>
<feature type="transmembrane region" description="Helical" evidence="6">
    <location>
        <begin position="955"/>
        <end position="974"/>
    </location>
</feature>
<evidence type="ECO:0000256" key="5">
    <source>
        <dbReference type="SAM" id="MobiDB-lite"/>
    </source>
</evidence>
<dbReference type="Pfam" id="PF25508">
    <property type="entry name" value="TRPM2"/>
    <property type="match status" value="1"/>
</dbReference>
<dbReference type="Proteomes" id="UP001620645">
    <property type="component" value="Unassembled WGS sequence"/>
</dbReference>
<dbReference type="GO" id="GO:0016020">
    <property type="term" value="C:membrane"/>
    <property type="evidence" value="ECO:0007669"/>
    <property type="project" value="UniProtKB-SubCell"/>
</dbReference>
<dbReference type="InterPro" id="IPR050927">
    <property type="entry name" value="TRPM"/>
</dbReference>
<evidence type="ECO:0000259" key="7">
    <source>
        <dbReference type="Pfam" id="PF25508"/>
    </source>
</evidence>
<gene>
    <name evidence="8" type="ORF">niasHS_003261</name>
</gene>
<evidence type="ECO:0000256" key="4">
    <source>
        <dbReference type="ARBA" id="ARBA00023136"/>
    </source>
</evidence>
<name>A0ABD2KFZ8_HETSC</name>
<feature type="domain" description="TRPM-like" evidence="7">
    <location>
        <begin position="522"/>
        <end position="639"/>
    </location>
</feature>
<accession>A0ABD2KFZ8</accession>
<feature type="compositionally biased region" description="Polar residues" evidence="5">
    <location>
        <begin position="772"/>
        <end position="787"/>
    </location>
</feature>
<evidence type="ECO:0000256" key="1">
    <source>
        <dbReference type="ARBA" id="ARBA00004141"/>
    </source>
</evidence>